<dbReference type="PROSITE" id="PS51845">
    <property type="entry name" value="PDEASE_I_2"/>
    <property type="match status" value="1"/>
</dbReference>
<feature type="binding site" evidence="7">
    <location>
        <position position="537"/>
    </location>
    <ligand>
        <name>Zn(2+)</name>
        <dbReference type="ChEBI" id="CHEBI:29105"/>
        <label>1</label>
    </ligand>
</feature>
<feature type="binding site" evidence="6">
    <location>
        <position position="732"/>
    </location>
    <ligand>
        <name>AMP</name>
        <dbReference type="ChEBI" id="CHEBI:456215"/>
    </ligand>
</feature>
<comment type="cofactor">
    <cofactor evidence="8">
        <name>a divalent metal cation</name>
        <dbReference type="ChEBI" id="CHEBI:60240"/>
    </cofactor>
    <text evidence="8">Binds 2 divalent metal cations per subunit. Site 1 may preferentially bind zinc ions, while site 2 has a preference for magnesium and/or manganese ions.</text>
</comment>
<keyword evidence="4 8" id="KW-0378">Hydrolase</keyword>
<dbReference type="PRINTS" id="PR00387">
    <property type="entry name" value="PDIESTERASE1"/>
</dbReference>
<dbReference type="GO" id="GO:0007165">
    <property type="term" value="P:signal transduction"/>
    <property type="evidence" value="ECO:0007669"/>
    <property type="project" value="InterPro"/>
</dbReference>
<dbReference type="SUPFAM" id="SSF109604">
    <property type="entry name" value="HD-domain/PDEase-like"/>
    <property type="match status" value="1"/>
</dbReference>
<dbReference type="GO" id="GO:0046872">
    <property type="term" value="F:metal ion binding"/>
    <property type="evidence" value="ECO:0007669"/>
    <property type="project" value="UniProtKB-KW"/>
</dbReference>
<dbReference type="EC" id="3.1.4.-" evidence="8"/>
<evidence type="ECO:0000256" key="6">
    <source>
        <dbReference type="PIRSR" id="PIRSR623088-2"/>
    </source>
</evidence>
<accession>A0A482X2M0</accession>
<dbReference type="PANTHER" id="PTHR11347">
    <property type="entry name" value="CYCLIC NUCLEOTIDE PHOSPHODIESTERASE"/>
    <property type="match status" value="1"/>
</dbReference>
<dbReference type="InterPro" id="IPR036971">
    <property type="entry name" value="PDEase_catalytic_dom_sf"/>
</dbReference>
<dbReference type="Proteomes" id="UP000291343">
    <property type="component" value="Unassembled WGS sequence"/>
</dbReference>
<evidence type="ECO:0000256" key="3">
    <source>
        <dbReference type="ARBA" id="ARBA00022723"/>
    </source>
</evidence>
<protein>
    <recommendedName>
        <fullName evidence="8">Phosphodiesterase</fullName>
        <ecNumber evidence="8">3.1.4.-</ecNumber>
    </recommendedName>
</protein>
<name>A0A482X2M0_LAOST</name>
<dbReference type="SMART" id="SM00065">
    <property type="entry name" value="GAF"/>
    <property type="match status" value="2"/>
</dbReference>
<keyword evidence="3 7" id="KW-0479">Metal-binding</keyword>
<evidence type="ECO:0000313" key="11">
    <source>
        <dbReference type="EMBL" id="RZF40099.1"/>
    </source>
</evidence>
<dbReference type="OrthoDB" id="546632at2759"/>
<evidence type="ECO:0000256" key="8">
    <source>
        <dbReference type="RuleBase" id="RU363067"/>
    </source>
</evidence>
<dbReference type="STRING" id="195883.A0A482X2M0"/>
<evidence type="ECO:0000256" key="1">
    <source>
        <dbReference type="ARBA" id="ARBA00007648"/>
    </source>
</evidence>
<dbReference type="SMR" id="A0A482X2M0"/>
<feature type="binding site" evidence="7">
    <location>
        <position position="571"/>
    </location>
    <ligand>
        <name>Zn(2+)</name>
        <dbReference type="ChEBI" id="CHEBI:29105"/>
        <label>1</label>
    </ligand>
</feature>
<evidence type="ECO:0000256" key="2">
    <source>
        <dbReference type="ARBA" id="ARBA00022535"/>
    </source>
</evidence>
<dbReference type="CDD" id="cd00077">
    <property type="entry name" value="HDc"/>
    <property type="match status" value="1"/>
</dbReference>
<dbReference type="InterPro" id="IPR002073">
    <property type="entry name" value="PDEase_catalytic_dom"/>
</dbReference>
<feature type="binding site" evidence="7">
    <location>
        <position position="680"/>
    </location>
    <ligand>
        <name>Zn(2+)</name>
        <dbReference type="ChEBI" id="CHEBI:29105"/>
        <label>1</label>
    </ligand>
</feature>
<dbReference type="GO" id="GO:0004114">
    <property type="term" value="F:3',5'-cyclic-nucleotide phosphodiesterase activity"/>
    <property type="evidence" value="ECO:0007669"/>
    <property type="project" value="InterPro"/>
</dbReference>
<evidence type="ECO:0000313" key="12">
    <source>
        <dbReference type="Proteomes" id="UP000291343"/>
    </source>
</evidence>
<evidence type="ECO:0000256" key="5">
    <source>
        <dbReference type="PIRSR" id="PIRSR623088-1"/>
    </source>
</evidence>
<feature type="active site" description="Proton donor" evidence="5">
    <location>
        <position position="533"/>
    </location>
</feature>
<comment type="similarity">
    <text evidence="1 8">Belongs to the cyclic nucleotide phosphodiesterase family.</text>
</comment>
<dbReference type="InParanoid" id="A0A482X2M0"/>
<dbReference type="InterPro" id="IPR003018">
    <property type="entry name" value="GAF"/>
</dbReference>
<dbReference type="Gene3D" id="3.30.450.40">
    <property type="match status" value="2"/>
</dbReference>
<sequence>MEVKSQESNNLLKPTRTEGGLPALSTNKGKQSYSLAHLTADKASRRAIAPYVRTFRRSRIQKYSTFATSLDYAYAKAVAFYIDEDSNLMKALEVFTSQQNIIIPGSIRETAELLQELTSSAAVTLYAADNVNGELYLLPQYNDTYRHRVNEKIGLNTTVASHVAFTKKHVWTGDILADSRFPNGIGWSGVDIPVKAVICAPILTTEDEVTYIIELYRKVDAPNYTKNDAQLVVTMTAWMGAAIHQNQLRLHILRQQKLNSRLLEFINAYFGDPTGNEVRIISDMMLYARRMLFAEESSFFIINTKSQQTFEADWYSSGVDDCNEMFRRKSNKLNKLDETSTIAAYVAKAREMVNIKDLKSDERFKELHVNFTIKSRTSSEIRTALCAPLLSYGKVSGVIILTNKKFHGHFDETDENIFYYFATYSSLAMQHYGVYKELSRARNQNDVDKEVLKYHLNATDQEVEKLKNSFAFLHLPDNFFHVQWYPFNEHIAKMDEYMLCLLQSVLGDKYMRENNFPKFIVMAKKCYRNITYHNFQHAFAVTHGMTYILQKNIELFTGLELKALMVACIIHDIDHRAYTNSFLYNTNHSLAKLYSSSALENHHFYIGSMLIKECKLFTYLSKDIYNQLMKEIEVDILHTDMASHFQSRTRLAGIIEQSNFNWQNLTHRFLMKGIMMTASDLIGQTKPLPIAEKIVTNIYQEFYNQGDAEKEMGLTPLPAMDRERANLIPEDQVKFISIAVIPCNELLKAILPNTMDILNSSIALRDSWQKVIDIGNKKVWRPDESLVKKNNYS</sequence>
<feature type="region of interest" description="Disordered" evidence="9">
    <location>
        <begin position="1"/>
        <end position="28"/>
    </location>
</feature>
<reference evidence="11 12" key="1">
    <citation type="journal article" date="2017" name="Gigascience">
        <title>Genome sequence of the small brown planthopper, Laodelphax striatellus.</title>
        <authorList>
            <person name="Zhu J."/>
            <person name="Jiang F."/>
            <person name="Wang X."/>
            <person name="Yang P."/>
            <person name="Bao Y."/>
            <person name="Zhao W."/>
            <person name="Wang W."/>
            <person name="Lu H."/>
            <person name="Wang Q."/>
            <person name="Cui N."/>
            <person name="Li J."/>
            <person name="Chen X."/>
            <person name="Luo L."/>
            <person name="Yu J."/>
            <person name="Kang L."/>
            <person name="Cui F."/>
        </authorList>
    </citation>
    <scope>NUCLEOTIDE SEQUENCE [LARGE SCALE GENOMIC DNA]</scope>
    <source>
        <strain evidence="11">Lst14</strain>
    </source>
</reference>
<keyword evidence="12" id="KW-1185">Reference proteome</keyword>
<evidence type="ECO:0000256" key="7">
    <source>
        <dbReference type="PIRSR" id="PIRSR623088-3"/>
    </source>
</evidence>
<dbReference type="EMBL" id="QKKF02019433">
    <property type="protein sequence ID" value="RZF40099.1"/>
    <property type="molecule type" value="Genomic_DNA"/>
</dbReference>
<dbReference type="PROSITE" id="PS00126">
    <property type="entry name" value="PDEASE_I_1"/>
    <property type="match status" value="1"/>
</dbReference>
<feature type="binding site" evidence="7">
    <location>
        <position position="572"/>
    </location>
    <ligand>
        <name>Zn(2+)</name>
        <dbReference type="ChEBI" id="CHEBI:29105"/>
        <label>1</label>
    </ligand>
</feature>
<feature type="binding site" evidence="7">
    <location>
        <position position="572"/>
    </location>
    <ligand>
        <name>Zn(2+)</name>
        <dbReference type="ChEBI" id="CHEBI:29105"/>
        <label>2</label>
    </ligand>
</feature>
<feature type="binding site" evidence="6">
    <location>
        <begin position="533"/>
        <end position="537"/>
    </location>
    <ligand>
        <name>AMP</name>
        <dbReference type="ChEBI" id="CHEBI:456215"/>
    </ligand>
</feature>
<feature type="binding site" evidence="6">
    <location>
        <position position="680"/>
    </location>
    <ligand>
        <name>AMP</name>
        <dbReference type="ChEBI" id="CHEBI:456215"/>
    </ligand>
</feature>
<feature type="binding site" evidence="6">
    <location>
        <position position="572"/>
    </location>
    <ligand>
        <name>AMP</name>
        <dbReference type="ChEBI" id="CHEBI:456215"/>
    </ligand>
</feature>
<feature type="compositionally biased region" description="Polar residues" evidence="9">
    <location>
        <begin position="1"/>
        <end position="12"/>
    </location>
</feature>
<dbReference type="InterPro" id="IPR023174">
    <property type="entry name" value="PDEase_CS"/>
</dbReference>
<evidence type="ECO:0000259" key="10">
    <source>
        <dbReference type="PROSITE" id="PS51845"/>
    </source>
</evidence>
<dbReference type="InterPro" id="IPR023088">
    <property type="entry name" value="PDEase"/>
</dbReference>
<keyword evidence="2" id="KW-0140">cGMP</keyword>
<proteinExistence type="inferred from homology"/>
<dbReference type="Pfam" id="PF00233">
    <property type="entry name" value="PDEase_I"/>
    <property type="match status" value="1"/>
</dbReference>
<comment type="caution">
    <text evidence="11">The sequence shown here is derived from an EMBL/GenBank/DDBJ whole genome shotgun (WGS) entry which is preliminary data.</text>
</comment>
<dbReference type="InterPro" id="IPR003607">
    <property type="entry name" value="HD/PDEase_dom"/>
</dbReference>
<gene>
    <name evidence="11" type="ORF">LSTR_LSTR002502</name>
</gene>
<dbReference type="SUPFAM" id="SSF55781">
    <property type="entry name" value="GAF domain-like"/>
    <property type="match status" value="2"/>
</dbReference>
<dbReference type="Pfam" id="PF01590">
    <property type="entry name" value="GAF"/>
    <property type="match status" value="2"/>
</dbReference>
<dbReference type="InterPro" id="IPR029016">
    <property type="entry name" value="GAF-like_dom_sf"/>
</dbReference>
<dbReference type="Gene3D" id="1.10.1300.10">
    <property type="entry name" value="3'5'-cyclic nucleotide phosphodiesterase, catalytic domain"/>
    <property type="match status" value="1"/>
</dbReference>
<evidence type="ECO:0000256" key="9">
    <source>
        <dbReference type="SAM" id="MobiDB-lite"/>
    </source>
</evidence>
<organism evidence="11 12">
    <name type="scientific">Laodelphax striatellus</name>
    <name type="common">Small brown planthopper</name>
    <name type="synonym">Delphax striatella</name>
    <dbReference type="NCBI Taxonomy" id="195883"/>
    <lineage>
        <taxon>Eukaryota</taxon>
        <taxon>Metazoa</taxon>
        <taxon>Ecdysozoa</taxon>
        <taxon>Arthropoda</taxon>
        <taxon>Hexapoda</taxon>
        <taxon>Insecta</taxon>
        <taxon>Pterygota</taxon>
        <taxon>Neoptera</taxon>
        <taxon>Paraneoptera</taxon>
        <taxon>Hemiptera</taxon>
        <taxon>Auchenorrhyncha</taxon>
        <taxon>Fulgoroidea</taxon>
        <taxon>Delphacidae</taxon>
        <taxon>Criomorphinae</taxon>
        <taxon>Laodelphax</taxon>
    </lineage>
</organism>
<feature type="domain" description="PDEase" evidence="10">
    <location>
        <begin position="439"/>
        <end position="775"/>
    </location>
</feature>
<evidence type="ECO:0000256" key="4">
    <source>
        <dbReference type="ARBA" id="ARBA00022801"/>
    </source>
</evidence>
<dbReference type="AlphaFoldDB" id="A0A482X2M0"/>